<dbReference type="CDD" id="cd07984">
    <property type="entry name" value="LPLAT_LABLAT-like"/>
    <property type="match status" value="1"/>
</dbReference>
<dbReference type="PANTHER" id="PTHR30606:SF9">
    <property type="entry name" value="LIPID A BIOSYNTHESIS LAUROYLTRANSFERASE"/>
    <property type="match status" value="1"/>
</dbReference>
<keyword evidence="2" id="KW-1003">Cell membrane</keyword>
<dbReference type="KEGG" id="slac:SKTS_02230"/>
<sequence length="290" mass="33474">MIRFGIFVFWLLHFLPLPVLAPIGKGMGMLLYALGRERRRVARINLRLCFSELSDQQREKLVRAHFRAFGQSLLDRGILWWSSERRLRRLVQVEGLEHWQGVQGKPVIWLAPHFVGLDMGGVRLTADHPLVSMYSRQKSQAIDELLLHARTRFNPCIMVSRQEGLKPVIKAVKQGLPFYYLPDMDFGARDAEFVPFFGVPAATVTALPRLAKLTGAVVLPVVTRQLPGGRGYVVRFYPAWENFPGGDSYADTLRMNQFIEERVKEMPEQYFWLHKRFKTRPPGEARIYTH</sequence>
<gene>
    <name evidence="7" type="ORF">SKTS_02230</name>
</gene>
<dbReference type="Proteomes" id="UP000502260">
    <property type="component" value="Chromosome"/>
</dbReference>
<evidence type="ECO:0000256" key="3">
    <source>
        <dbReference type="ARBA" id="ARBA00022519"/>
    </source>
</evidence>
<evidence type="ECO:0000256" key="1">
    <source>
        <dbReference type="ARBA" id="ARBA00004533"/>
    </source>
</evidence>
<keyword evidence="5" id="KW-0472">Membrane</keyword>
<dbReference type="AlphaFoldDB" id="A0A6F8V891"/>
<dbReference type="Pfam" id="PF03279">
    <property type="entry name" value="Lip_A_acyltrans"/>
    <property type="match status" value="1"/>
</dbReference>
<keyword evidence="4 7" id="KW-0808">Transferase</keyword>
<proteinExistence type="predicted"/>
<dbReference type="EMBL" id="AP022853">
    <property type="protein sequence ID" value="BCB25337.1"/>
    <property type="molecule type" value="Genomic_DNA"/>
</dbReference>
<protein>
    <submittedName>
        <fullName evidence="7">Lipid A biosynthesis lauroyl acyltransferase</fullName>
    </submittedName>
</protein>
<dbReference type="GO" id="GO:0009247">
    <property type="term" value="P:glycolipid biosynthetic process"/>
    <property type="evidence" value="ECO:0007669"/>
    <property type="project" value="UniProtKB-ARBA"/>
</dbReference>
<keyword evidence="6 7" id="KW-0012">Acyltransferase</keyword>
<evidence type="ECO:0000256" key="6">
    <source>
        <dbReference type="ARBA" id="ARBA00023315"/>
    </source>
</evidence>
<dbReference type="PIRSF" id="PIRSF026649">
    <property type="entry name" value="MsbB"/>
    <property type="match status" value="1"/>
</dbReference>
<dbReference type="GO" id="GO:0016746">
    <property type="term" value="F:acyltransferase activity"/>
    <property type="evidence" value="ECO:0007669"/>
    <property type="project" value="UniProtKB-KW"/>
</dbReference>
<comment type="subcellular location">
    <subcellularLocation>
        <location evidence="1">Cell inner membrane</location>
    </subcellularLocation>
</comment>
<evidence type="ECO:0000256" key="4">
    <source>
        <dbReference type="ARBA" id="ARBA00022679"/>
    </source>
</evidence>
<evidence type="ECO:0000256" key="2">
    <source>
        <dbReference type="ARBA" id="ARBA00022475"/>
    </source>
</evidence>
<evidence type="ECO:0000313" key="8">
    <source>
        <dbReference type="Proteomes" id="UP000502260"/>
    </source>
</evidence>
<dbReference type="InterPro" id="IPR004960">
    <property type="entry name" value="LipA_acyltrans"/>
</dbReference>
<dbReference type="RefSeq" id="WP_173059116.1">
    <property type="nucleotide sequence ID" value="NZ_AP022853.1"/>
</dbReference>
<organism evidence="7 8">
    <name type="scientific">Sulfurimicrobium lacus</name>
    <dbReference type="NCBI Taxonomy" id="2715678"/>
    <lineage>
        <taxon>Bacteria</taxon>
        <taxon>Pseudomonadati</taxon>
        <taxon>Pseudomonadota</taxon>
        <taxon>Betaproteobacteria</taxon>
        <taxon>Nitrosomonadales</taxon>
        <taxon>Sulfuricellaceae</taxon>
        <taxon>Sulfurimicrobium</taxon>
    </lineage>
</organism>
<reference evidence="8" key="1">
    <citation type="submission" date="2020-03" db="EMBL/GenBank/DDBJ databases">
        <title>Complete genome sequence of sulfur-oxidizing bacterium skT11.</title>
        <authorList>
            <person name="Kanda M."/>
            <person name="Kojima H."/>
            <person name="Fukui M."/>
        </authorList>
    </citation>
    <scope>NUCLEOTIDE SEQUENCE [LARGE SCALE GENOMIC DNA]</scope>
    <source>
        <strain evidence="8">skT11</strain>
    </source>
</reference>
<dbReference type="PANTHER" id="PTHR30606">
    <property type="entry name" value="LIPID A BIOSYNTHESIS LAUROYL ACYLTRANSFERASE"/>
    <property type="match status" value="1"/>
</dbReference>
<keyword evidence="3" id="KW-0997">Cell inner membrane</keyword>
<evidence type="ECO:0000313" key="7">
    <source>
        <dbReference type="EMBL" id="BCB25337.1"/>
    </source>
</evidence>
<keyword evidence="8" id="KW-1185">Reference proteome</keyword>
<dbReference type="GO" id="GO:0005886">
    <property type="term" value="C:plasma membrane"/>
    <property type="evidence" value="ECO:0007669"/>
    <property type="project" value="UniProtKB-SubCell"/>
</dbReference>
<accession>A0A6F8V891</accession>
<name>A0A6F8V891_9PROT</name>
<evidence type="ECO:0000256" key="5">
    <source>
        <dbReference type="ARBA" id="ARBA00023136"/>
    </source>
</evidence>